<comment type="caution">
    <text evidence="2">The sequence shown here is derived from an EMBL/GenBank/DDBJ whole genome shotgun (WGS) entry which is preliminary data.</text>
</comment>
<organism evidence="2 3">
    <name type="scientific">Gnathostoma spinigerum</name>
    <dbReference type="NCBI Taxonomy" id="75299"/>
    <lineage>
        <taxon>Eukaryota</taxon>
        <taxon>Metazoa</taxon>
        <taxon>Ecdysozoa</taxon>
        <taxon>Nematoda</taxon>
        <taxon>Chromadorea</taxon>
        <taxon>Rhabditida</taxon>
        <taxon>Spirurina</taxon>
        <taxon>Gnathostomatomorpha</taxon>
        <taxon>Gnathostomatoidea</taxon>
        <taxon>Gnathostomatidae</taxon>
        <taxon>Gnathostoma</taxon>
    </lineage>
</organism>
<evidence type="ECO:0000313" key="3">
    <source>
        <dbReference type="Proteomes" id="UP001608902"/>
    </source>
</evidence>
<name>A0ABD6EE90_9BILA</name>
<accession>A0ABD6EE90</accession>
<feature type="transmembrane region" description="Helical" evidence="1">
    <location>
        <begin position="114"/>
        <end position="134"/>
    </location>
</feature>
<keyword evidence="1" id="KW-0472">Membrane</keyword>
<proteinExistence type="predicted"/>
<dbReference type="Proteomes" id="UP001608902">
    <property type="component" value="Unassembled WGS sequence"/>
</dbReference>
<dbReference type="PANTHER" id="PTHR13219:SF6">
    <property type="entry name" value="TRANSMEMBRANE PROTEIN 94"/>
    <property type="match status" value="1"/>
</dbReference>
<feature type="transmembrane region" description="Helical" evidence="1">
    <location>
        <begin position="80"/>
        <end position="102"/>
    </location>
</feature>
<dbReference type="PANTHER" id="PTHR13219">
    <property type="entry name" value="TRANSMEMBRANE PROTEIN 94"/>
    <property type="match status" value="1"/>
</dbReference>
<dbReference type="InterPro" id="IPR039720">
    <property type="entry name" value="TMEM94"/>
</dbReference>
<keyword evidence="1" id="KW-0812">Transmembrane</keyword>
<dbReference type="AlphaFoldDB" id="A0ABD6EE90"/>
<sequence>MFLPSVVFLNILHFISFWGLIKPSDQSLLCFNSPADRLQYVKHVHLRSLLCTFLLVYLVVISSAFINAHKNIWSQSPFRALPWLTTSFFCIFLQLFVVRHSTFLIGSSLDHCSVILQICTLMWIPLMVLFNELCKKWLIRLHARDQRRRKLCFNTKLGMNSPY</sequence>
<keyword evidence="1" id="KW-1133">Transmembrane helix</keyword>
<dbReference type="EMBL" id="JBGFUD010002379">
    <property type="protein sequence ID" value="MFH4977536.1"/>
    <property type="molecule type" value="Genomic_DNA"/>
</dbReference>
<reference evidence="2 3" key="1">
    <citation type="submission" date="2024-08" db="EMBL/GenBank/DDBJ databases">
        <title>Gnathostoma spinigerum genome.</title>
        <authorList>
            <person name="Gonzalez-Bertolin B."/>
            <person name="Monzon S."/>
            <person name="Zaballos A."/>
            <person name="Jimenez P."/>
            <person name="Dekumyoy P."/>
            <person name="Varona S."/>
            <person name="Cuesta I."/>
            <person name="Sumanam S."/>
            <person name="Adisakwattana P."/>
            <person name="Gasser R.B."/>
            <person name="Hernandez-Gonzalez A."/>
            <person name="Young N.D."/>
            <person name="Perteguer M.J."/>
        </authorList>
    </citation>
    <scope>NUCLEOTIDE SEQUENCE [LARGE SCALE GENOMIC DNA]</scope>
    <source>
        <strain evidence="2">AL3</strain>
        <tissue evidence="2">Liver</tissue>
    </source>
</reference>
<gene>
    <name evidence="2" type="ORF">AB6A40_004245</name>
</gene>
<protein>
    <submittedName>
        <fullName evidence="2">Uncharacterized protein</fullName>
    </submittedName>
</protein>
<keyword evidence="3" id="KW-1185">Reference proteome</keyword>
<feature type="transmembrane region" description="Helical" evidence="1">
    <location>
        <begin position="7"/>
        <end position="24"/>
    </location>
</feature>
<evidence type="ECO:0000313" key="2">
    <source>
        <dbReference type="EMBL" id="MFH4977536.1"/>
    </source>
</evidence>
<feature type="transmembrane region" description="Helical" evidence="1">
    <location>
        <begin position="44"/>
        <end position="68"/>
    </location>
</feature>
<evidence type="ECO:0000256" key="1">
    <source>
        <dbReference type="SAM" id="Phobius"/>
    </source>
</evidence>